<evidence type="ECO:0000256" key="2">
    <source>
        <dbReference type="SAM" id="Phobius"/>
    </source>
</evidence>
<dbReference type="Proteomes" id="UP000800303">
    <property type="component" value="Unassembled WGS sequence"/>
</dbReference>
<protein>
    <submittedName>
        <fullName evidence="3">Tetratricopeptide repeat protein</fullName>
    </submittedName>
</protein>
<dbReference type="InterPro" id="IPR011990">
    <property type="entry name" value="TPR-like_helical_dom_sf"/>
</dbReference>
<dbReference type="Pfam" id="PF13432">
    <property type="entry name" value="TPR_16"/>
    <property type="match status" value="1"/>
</dbReference>
<dbReference type="PANTHER" id="PTHR12558:SF13">
    <property type="entry name" value="CELL DIVISION CYCLE PROTEIN 27 HOMOLOG"/>
    <property type="match status" value="1"/>
</dbReference>
<name>A0ABX0FC62_9BACL</name>
<evidence type="ECO:0000313" key="4">
    <source>
        <dbReference type="Proteomes" id="UP000800303"/>
    </source>
</evidence>
<dbReference type="Pfam" id="PF13414">
    <property type="entry name" value="TPR_11"/>
    <property type="match status" value="1"/>
</dbReference>
<dbReference type="PROSITE" id="PS50005">
    <property type="entry name" value="TPR"/>
    <property type="match status" value="2"/>
</dbReference>
<gene>
    <name evidence="3" type="ORF">GYN08_19825</name>
</gene>
<keyword evidence="1" id="KW-0802">TPR repeat</keyword>
<proteinExistence type="predicted"/>
<keyword evidence="2" id="KW-1133">Transmembrane helix</keyword>
<sequence length="406" mass="46459">MPNFHAAPEFDARSETENMMWDHFENALYEAAIVQARQLLSASPDDLHGLYVLAESLRRSGRPDAADEVVRALISQHPERSEGPEVLGNLAEDRGRLSDAIAHYEQALRIEPESALYHYRLSYLLNEQLVRMPRLRQLFRKIEFYPDFLALAERAQQELLTAIRLGGANVVSLTKRAEQLALLFETEAADEHYREAVAADPRFAYTHGSYAAFLLKEGELKKARDHAEQALMLDPYDENALEVKRWIEIGEDQPAKLHAYWFDCLSSRPAEIFDRPEHLKKAILLHARAGKYPLHLYDRYFKRAETDDFEIALLYGQALCGEFEYGRALKHFKKLQSEHPENADVNDWVRKLSAYGAFRLHAGPLLYRTAANALWTAALCCSGLLALPRALSRGAKARRMRREALR</sequence>
<feature type="transmembrane region" description="Helical" evidence="2">
    <location>
        <begin position="373"/>
        <end position="392"/>
    </location>
</feature>
<dbReference type="SUPFAM" id="SSF48452">
    <property type="entry name" value="TPR-like"/>
    <property type="match status" value="1"/>
</dbReference>
<dbReference type="EMBL" id="JAAFGS010000009">
    <property type="protein sequence ID" value="NGZ77544.1"/>
    <property type="molecule type" value="Genomic_DNA"/>
</dbReference>
<feature type="repeat" description="TPR" evidence="1">
    <location>
        <begin position="204"/>
        <end position="237"/>
    </location>
</feature>
<comment type="caution">
    <text evidence="3">The sequence shown here is derived from an EMBL/GenBank/DDBJ whole genome shotgun (WGS) entry which is preliminary data.</text>
</comment>
<feature type="repeat" description="TPR" evidence="1">
    <location>
        <begin position="81"/>
        <end position="114"/>
    </location>
</feature>
<organism evidence="3 4">
    <name type="scientific">Saccharibacillus alkalitolerans</name>
    <dbReference type="NCBI Taxonomy" id="2705290"/>
    <lineage>
        <taxon>Bacteria</taxon>
        <taxon>Bacillati</taxon>
        <taxon>Bacillota</taxon>
        <taxon>Bacilli</taxon>
        <taxon>Bacillales</taxon>
        <taxon>Paenibacillaceae</taxon>
        <taxon>Saccharibacillus</taxon>
    </lineage>
</organism>
<dbReference type="RefSeq" id="WP_166278149.1">
    <property type="nucleotide sequence ID" value="NZ_JAAFGS010000009.1"/>
</dbReference>
<dbReference type="PANTHER" id="PTHR12558">
    <property type="entry name" value="CELL DIVISION CYCLE 16,23,27"/>
    <property type="match status" value="1"/>
</dbReference>
<evidence type="ECO:0000256" key="1">
    <source>
        <dbReference type="PROSITE-ProRule" id="PRU00339"/>
    </source>
</evidence>
<dbReference type="Gene3D" id="1.25.40.10">
    <property type="entry name" value="Tetratricopeptide repeat domain"/>
    <property type="match status" value="2"/>
</dbReference>
<dbReference type="InterPro" id="IPR019734">
    <property type="entry name" value="TPR_rpt"/>
</dbReference>
<reference evidence="3 4" key="1">
    <citation type="submission" date="2020-01" db="EMBL/GenBank/DDBJ databases">
        <title>Polyphasic characterisation and genomic insights into a novel alkali tolerant bacterium VR-M41.</title>
        <authorList>
            <person name="Vemuluri V.R."/>
        </authorList>
    </citation>
    <scope>NUCLEOTIDE SEQUENCE [LARGE SCALE GENOMIC DNA]</scope>
    <source>
        <strain evidence="3 4">VR-M41</strain>
    </source>
</reference>
<keyword evidence="2" id="KW-0472">Membrane</keyword>
<keyword evidence="4" id="KW-1185">Reference proteome</keyword>
<accession>A0ABX0FC62</accession>
<evidence type="ECO:0000313" key="3">
    <source>
        <dbReference type="EMBL" id="NGZ77544.1"/>
    </source>
</evidence>
<keyword evidence="2" id="KW-0812">Transmembrane</keyword>
<dbReference type="SMART" id="SM00028">
    <property type="entry name" value="TPR"/>
    <property type="match status" value="4"/>
</dbReference>